<dbReference type="GeneID" id="89941103"/>
<dbReference type="SUPFAM" id="SSF53383">
    <property type="entry name" value="PLP-dependent transferases"/>
    <property type="match status" value="1"/>
</dbReference>
<dbReference type="InterPro" id="IPR015422">
    <property type="entry name" value="PyrdxlP-dep_Trfase_small"/>
</dbReference>
<dbReference type="PANTHER" id="PTHR43094:SF1">
    <property type="entry name" value="AMINOTRANSFERASE CLASS-III"/>
    <property type="match status" value="1"/>
</dbReference>
<reference evidence="5" key="2">
    <citation type="submission" date="2023-05" db="EMBL/GenBank/DDBJ databases">
        <authorList>
            <consortium name="Lawrence Berkeley National Laboratory"/>
            <person name="Steindorff A."/>
            <person name="Hensen N."/>
            <person name="Bonometti L."/>
            <person name="Westerberg I."/>
            <person name="Brannstrom I.O."/>
            <person name="Guillou S."/>
            <person name="Cros-Aarteil S."/>
            <person name="Calhoun S."/>
            <person name="Haridas S."/>
            <person name="Kuo A."/>
            <person name="Mondo S."/>
            <person name="Pangilinan J."/>
            <person name="Riley R."/>
            <person name="Labutti K."/>
            <person name="Andreopoulos B."/>
            <person name="Lipzen A."/>
            <person name="Chen C."/>
            <person name="Yanf M."/>
            <person name="Daum C."/>
            <person name="Ng V."/>
            <person name="Clum A."/>
            <person name="Ohm R."/>
            <person name="Martin F."/>
            <person name="Silar P."/>
            <person name="Natvig D."/>
            <person name="Lalanne C."/>
            <person name="Gautier V."/>
            <person name="Ament-Velasquez S.L."/>
            <person name="Kruys A."/>
            <person name="Hutchinson M.I."/>
            <person name="Powell A.J."/>
            <person name="Barry K."/>
            <person name="Miller A.N."/>
            <person name="Grigoriev I.V."/>
            <person name="Debuchy R."/>
            <person name="Gladieux P."/>
            <person name="Thoren M.H."/>
            <person name="Johannesson H."/>
        </authorList>
    </citation>
    <scope>NUCLEOTIDE SEQUENCE</scope>
    <source>
        <strain evidence="5">CBS 508.74</strain>
    </source>
</reference>
<dbReference type="InterPro" id="IPR005814">
    <property type="entry name" value="Aminotrans_3"/>
</dbReference>
<keyword evidence="3 4" id="KW-0663">Pyridoxal phosphate</keyword>
<dbReference type="InterPro" id="IPR015424">
    <property type="entry name" value="PyrdxlP-dep_Trfase"/>
</dbReference>
<evidence type="ECO:0000256" key="1">
    <source>
        <dbReference type="ARBA" id="ARBA00001933"/>
    </source>
</evidence>
<sequence>MRNAVTPSPLAIFDGHALATREHTDCLRPWRVEVRDRNRADGATKSAVLHRHLGTEFLPLSKGEGSYMVLEDGRKIFDASGGAAVGCIGWGNERVARAIMAQVMAIPYCSTIFYTTSVQEELCRYLVDSTNGAMSRAYIVNSGSEAMEAAVKLARQYFLELNPPQPRRTRFISRRQSYHGTTLGALAVGGHEYRRAKFEPMLMKNVSRVSPCNEFRGRHPRETNEDYVARLAKELDDEFQALGPETVCAFVAEPVVGAALGCVPSVPGYFKAMQAVCQKYGALLILDEVMCGMGRTGTLHAWEQEGVVPDIQTIGKTLAGGYQPVAGVLVNRHVVDVIERGTSSFVHGHTYQGHPAGCAAALEVQRIIRDDNLLSNVRKMGALLSRRLQERLGNHPNVGNIRGRGLFWGIEFVAEKKRSIPFPEEAHVAMGISERGLAKEYGINVYPGAGSADGIRGDHIIISPPFNVRAGDIEWIVNTVGRLIDDYFASSTDR</sequence>
<dbReference type="PANTHER" id="PTHR43094">
    <property type="entry name" value="AMINOTRANSFERASE"/>
    <property type="match status" value="1"/>
</dbReference>
<evidence type="ECO:0000313" key="6">
    <source>
        <dbReference type="Proteomes" id="UP001302812"/>
    </source>
</evidence>
<name>A0AAN6QGQ8_9PEZI</name>
<evidence type="ECO:0000313" key="5">
    <source>
        <dbReference type="EMBL" id="KAK4109937.1"/>
    </source>
</evidence>
<gene>
    <name evidence="5" type="ORF">N656DRAFT_791470</name>
</gene>
<dbReference type="CDD" id="cd00610">
    <property type="entry name" value="OAT_like"/>
    <property type="match status" value="1"/>
</dbReference>
<dbReference type="NCBIfam" id="NF005685">
    <property type="entry name" value="PRK07483.1"/>
    <property type="match status" value="1"/>
</dbReference>
<dbReference type="RefSeq" id="XP_064667507.1">
    <property type="nucleotide sequence ID" value="XM_064816978.1"/>
</dbReference>
<keyword evidence="5" id="KW-0808">Transferase</keyword>
<dbReference type="Proteomes" id="UP001302812">
    <property type="component" value="Unassembled WGS sequence"/>
</dbReference>
<protein>
    <submittedName>
        <fullName evidence="5">PLP-dependent transferase</fullName>
    </submittedName>
</protein>
<dbReference type="FunFam" id="3.40.640.10:FF:000004">
    <property type="entry name" value="Acetylornithine aminotransferase"/>
    <property type="match status" value="1"/>
</dbReference>
<comment type="similarity">
    <text evidence="2 4">Belongs to the class-III pyridoxal-phosphate-dependent aminotransferase family.</text>
</comment>
<dbReference type="Gene3D" id="3.40.640.10">
    <property type="entry name" value="Type I PLP-dependent aspartate aminotransferase-like (Major domain)"/>
    <property type="match status" value="1"/>
</dbReference>
<dbReference type="Pfam" id="PF00202">
    <property type="entry name" value="Aminotran_3"/>
    <property type="match status" value="1"/>
</dbReference>
<dbReference type="InterPro" id="IPR015421">
    <property type="entry name" value="PyrdxlP-dep_Trfase_major"/>
</dbReference>
<dbReference type="GO" id="GO:0005829">
    <property type="term" value="C:cytosol"/>
    <property type="evidence" value="ECO:0007669"/>
    <property type="project" value="TreeGrafter"/>
</dbReference>
<evidence type="ECO:0000256" key="3">
    <source>
        <dbReference type="ARBA" id="ARBA00022898"/>
    </source>
</evidence>
<dbReference type="GO" id="GO:0030170">
    <property type="term" value="F:pyridoxal phosphate binding"/>
    <property type="evidence" value="ECO:0007669"/>
    <property type="project" value="InterPro"/>
</dbReference>
<accession>A0AAN6QGQ8</accession>
<keyword evidence="6" id="KW-1185">Reference proteome</keyword>
<dbReference type="EMBL" id="MU853353">
    <property type="protein sequence ID" value="KAK4109937.1"/>
    <property type="molecule type" value="Genomic_DNA"/>
</dbReference>
<dbReference type="Gene3D" id="3.90.1150.10">
    <property type="entry name" value="Aspartate Aminotransferase, domain 1"/>
    <property type="match status" value="1"/>
</dbReference>
<comment type="caution">
    <text evidence="5">The sequence shown here is derived from an EMBL/GenBank/DDBJ whole genome shotgun (WGS) entry which is preliminary data.</text>
</comment>
<proteinExistence type="inferred from homology"/>
<comment type="cofactor">
    <cofactor evidence="1">
        <name>pyridoxal 5'-phosphate</name>
        <dbReference type="ChEBI" id="CHEBI:597326"/>
    </cofactor>
</comment>
<evidence type="ECO:0000256" key="4">
    <source>
        <dbReference type="RuleBase" id="RU003560"/>
    </source>
</evidence>
<organism evidence="5 6">
    <name type="scientific">Canariomyces notabilis</name>
    <dbReference type="NCBI Taxonomy" id="2074819"/>
    <lineage>
        <taxon>Eukaryota</taxon>
        <taxon>Fungi</taxon>
        <taxon>Dikarya</taxon>
        <taxon>Ascomycota</taxon>
        <taxon>Pezizomycotina</taxon>
        <taxon>Sordariomycetes</taxon>
        <taxon>Sordariomycetidae</taxon>
        <taxon>Sordariales</taxon>
        <taxon>Chaetomiaceae</taxon>
        <taxon>Canariomyces</taxon>
    </lineage>
</organism>
<reference evidence="5" key="1">
    <citation type="journal article" date="2023" name="Mol. Phylogenet. Evol.">
        <title>Genome-scale phylogeny and comparative genomics of the fungal order Sordariales.</title>
        <authorList>
            <person name="Hensen N."/>
            <person name="Bonometti L."/>
            <person name="Westerberg I."/>
            <person name="Brannstrom I.O."/>
            <person name="Guillou S."/>
            <person name="Cros-Aarteil S."/>
            <person name="Calhoun S."/>
            <person name="Haridas S."/>
            <person name="Kuo A."/>
            <person name="Mondo S."/>
            <person name="Pangilinan J."/>
            <person name="Riley R."/>
            <person name="LaButti K."/>
            <person name="Andreopoulos B."/>
            <person name="Lipzen A."/>
            <person name="Chen C."/>
            <person name="Yan M."/>
            <person name="Daum C."/>
            <person name="Ng V."/>
            <person name="Clum A."/>
            <person name="Steindorff A."/>
            <person name="Ohm R.A."/>
            <person name="Martin F."/>
            <person name="Silar P."/>
            <person name="Natvig D.O."/>
            <person name="Lalanne C."/>
            <person name="Gautier V."/>
            <person name="Ament-Velasquez S.L."/>
            <person name="Kruys A."/>
            <person name="Hutchinson M.I."/>
            <person name="Powell A.J."/>
            <person name="Barry K."/>
            <person name="Miller A.N."/>
            <person name="Grigoriev I.V."/>
            <person name="Debuchy R."/>
            <person name="Gladieux P."/>
            <person name="Hiltunen Thoren M."/>
            <person name="Johannesson H."/>
        </authorList>
    </citation>
    <scope>NUCLEOTIDE SEQUENCE</scope>
    <source>
        <strain evidence="5">CBS 508.74</strain>
    </source>
</reference>
<dbReference type="GO" id="GO:0008483">
    <property type="term" value="F:transaminase activity"/>
    <property type="evidence" value="ECO:0007669"/>
    <property type="project" value="InterPro"/>
</dbReference>
<dbReference type="AlphaFoldDB" id="A0AAN6QGQ8"/>
<evidence type="ECO:0000256" key="2">
    <source>
        <dbReference type="ARBA" id="ARBA00008954"/>
    </source>
</evidence>